<comment type="similarity">
    <text evidence="1 5 6">Belongs to the universal ribosomal protein uL24 family.</text>
</comment>
<evidence type="ECO:0000256" key="5">
    <source>
        <dbReference type="HAMAP-Rule" id="MF_01326"/>
    </source>
</evidence>
<keyword evidence="2 5" id="KW-0689">Ribosomal protein</keyword>
<comment type="caution">
    <text evidence="8">The sequence shown here is derived from an EMBL/GenBank/DDBJ whole genome shotgun (WGS) entry which is preliminary data.</text>
</comment>
<keyword evidence="5" id="KW-0694">RNA-binding</keyword>
<proteinExistence type="inferred from homology"/>
<dbReference type="InterPro" id="IPR041988">
    <property type="entry name" value="Ribosomal_uL24_KOW"/>
</dbReference>
<dbReference type="GO" id="GO:0006412">
    <property type="term" value="P:translation"/>
    <property type="evidence" value="ECO:0007669"/>
    <property type="project" value="UniProtKB-UniRule"/>
</dbReference>
<name>A0A1F4V9V9_UNCKA</name>
<dbReference type="PROSITE" id="PS01108">
    <property type="entry name" value="RIBOSOMAL_L24"/>
    <property type="match status" value="1"/>
</dbReference>
<gene>
    <name evidence="5" type="primary">rplX</name>
    <name evidence="8" type="ORF">A2797_00400</name>
</gene>
<evidence type="ECO:0000256" key="4">
    <source>
        <dbReference type="ARBA" id="ARBA00035206"/>
    </source>
</evidence>
<dbReference type="InterPro" id="IPR005825">
    <property type="entry name" value="Ribosomal_uL24_CS"/>
</dbReference>
<keyword evidence="5" id="KW-0699">rRNA-binding</keyword>
<evidence type="ECO:0000256" key="2">
    <source>
        <dbReference type="ARBA" id="ARBA00022980"/>
    </source>
</evidence>
<dbReference type="InterPro" id="IPR005824">
    <property type="entry name" value="KOW"/>
</dbReference>
<dbReference type="GO" id="GO:0019843">
    <property type="term" value="F:rRNA binding"/>
    <property type="evidence" value="ECO:0007669"/>
    <property type="project" value="UniProtKB-UniRule"/>
</dbReference>
<dbReference type="PANTHER" id="PTHR12903">
    <property type="entry name" value="MITOCHONDRIAL RIBOSOMAL PROTEIN L24"/>
    <property type="match status" value="1"/>
</dbReference>
<dbReference type="SUPFAM" id="SSF50104">
    <property type="entry name" value="Translation proteins SH3-like domain"/>
    <property type="match status" value="1"/>
</dbReference>
<evidence type="ECO:0000256" key="6">
    <source>
        <dbReference type="RuleBase" id="RU003477"/>
    </source>
</evidence>
<evidence type="ECO:0000256" key="3">
    <source>
        <dbReference type="ARBA" id="ARBA00023274"/>
    </source>
</evidence>
<protein>
    <recommendedName>
        <fullName evidence="4 5">Large ribosomal subunit protein uL24</fullName>
    </recommendedName>
</protein>
<evidence type="ECO:0000313" key="9">
    <source>
        <dbReference type="Proteomes" id="UP000179005"/>
    </source>
</evidence>
<dbReference type="STRING" id="1802619.A2797_00400"/>
<dbReference type="GO" id="GO:0005840">
    <property type="term" value="C:ribosome"/>
    <property type="evidence" value="ECO:0007669"/>
    <property type="project" value="UniProtKB-KW"/>
</dbReference>
<dbReference type="InterPro" id="IPR057264">
    <property type="entry name" value="Ribosomal_uL24_C"/>
</dbReference>
<organism evidence="8 9">
    <name type="scientific">candidate division WWE3 bacterium RIFCSPHIGHO2_01_FULL_48_15</name>
    <dbReference type="NCBI Taxonomy" id="1802619"/>
    <lineage>
        <taxon>Bacteria</taxon>
        <taxon>Katanobacteria</taxon>
    </lineage>
</organism>
<dbReference type="InterPro" id="IPR014722">
    <property type="entry name" value="Rib_uL2_dom2"/>
</dbReference>
<dbReference type="Gene3D" id="2.30.30.30">
    <property type="match status" value="1"/>
</dbReference>
<reference evidence="8 9" key="1">
    <citation type="journal article" date="2016" name="Nat. Commun.">
        <title>Thousands of microbial genomes shed light on interconnected biogeochemical processes in an aquifer system.</title>
        <authorList>
            <person name="Anantharaman K."/>
            <person name="Brown C.T."/>
            <person name="Hug L.A."/>
            <person name="Sharon I."/>
            <person name="Castelle C.J."/>
            <person name="Probst A.J."/>
            <person name="Thomas B.C."/>
            <person name="Singh A."/>
            <person name="Wilkins M.J."/>
            <person name="Karaoz U."/>
            <person name="Brodie E.L."/>
            <person name="Williams K.H."/>
            <person name="Hubbard S.S."/>
            <person name="Banfield J.F."/>
        </authorList>
    </citation>
    <scope>NUCLEOTIDE SEQUENCE [LARGE SCALE GENOMIC DNA]</scope>
</reference>
<accession>A0A1F4V9V9</accession>
<feature type="domain" description="KOW" evidence="7">
    <location>
        <begin position="5"/>
        <end position="32"/>
    </location>
</feature>
<evidence type="ECO:0000259" key="7">
    <source>
        <dbReference type="SMART" id="SM00739"/>
    </source>
</evidence>
<dbReference type="SMART" id="SM00739">
    <property type="entry name" value="KOW"/>
    <property type="match status" value="1"/>
</dbReference>
<keyword evidence="3 5" id="KW-0687">Ribonucleoprotein</keyword>
<dbReference type="Pfam" id="PF17136">
    <property type="entry name" value="ribosomal_L24"/>
    <property type="match status" value="1"/>
</dbReference>
<dbReference type="NCBIfam" id="TIGR01079">
    <property type="entry name" value="rplX_bact"/>
    <property type="match status" value="1"/>
</dbReference>
<dbReference type="AlphaFoldDB" id="A0A1F4V9V9"/>
<dbReference type="InterPro" id="IPR008991">
    <property type="entry name" value="Translation_prot_SH3-like_sf"/>
</dbReference>
<evidence type="ECO:0000256" key="1">
    <source>
        <dbReference type="ARBA" id="ARBA00010618"/>
    </source>
</evidence>
<dbReference type="GO" id="GO:0003735">
    <property type="term" value="F:structural constituent of ribosome"/>
    <property type="evidence" value="ECO:0007669"/>
    <property type="project" value="InterPro"/>
</dbReference>
<dbReference type="CDD" id="cd06089">
    <property type="entry name" value="KOW_RPL26"/>
    <property type="match status" value="1"/>
</dbReference>
<dbReference type="GO" id="GO:1990904">
    <property type="term" value="C:ribonucleoprotein complex"/>
    <property type="evidence" value="ECO:0007669"/>
    <property type="project" value="UniProtKB-KW"/>
</dbReference>
<dbReference type="InterPro" id="IPR003256">
    <property type="entry name" value="Ribosomal_uL24"/>
</dbReference>
<comment type="subunit">
    <text evidence="5">Part of the 50S ribosomal subunit.</text>
</comment>
<comment type="function">
    <text evidence="5">One of two assembly initiator proteins, it binds directly to the 5'-end of the 23S rRNA, where it nucleates assembly of the 50S subunit.</text>
</comment>
<evidence type="ECO:0000313" key="8">
    <source>
        <dbReference type="EMBL" id="OGC53977.1"/>
    </source>
</evidence>
<sequence>MQKIKIRKGDKVKVLTGRDRGREGEVARVFPSEGKIIVGGINMLKRFTKKTQKEPGGIVEVEAPLSVSKVAFLCSKCKKASRLGKGRICKNCGAKV</sequence>
<dbReference type="Pfam" id="PF00467">
    <property type="entry name" value="KOW"/>
    <property type="match status" value="1"/>
</dbReference>
<dbReference type="HAMAP" id="MF_01326_B">
    <property type="entry name" value="Ribosomal_uL24_B"/>
    <property type="match status" value="1"/>
</dbReference>
<dbReference type="Proteomes" id="UP000179005">
    <property type="component" value="Unassembled WGS sequence"/>
</dbReference>
<dbReference type="EMBL" id="MEVC01000025">
    <property type="protein sequence ID" value="OGC53977.1"/>
    <property type="molecule type" value="Genomic_DNA"/>
</dbReference>
<comment type="function">
    <text evidence="5">One of the proteins that surrounds the polypeptide exit tunnel on the outside of the subunit.</text>
</comment>